<keyword evidence="2" id="KW-1133">Transmembrane helix</keyword>
<organism evidence="4 5">
    <name type="scientific">Floridaenema fluviatile BLCC-F154</name>
    <dbReference type="NCBI Taxonomy" id="3153640"/>
    <lineage>
        <taxon>Bacteria</taxon>
        <taxon>Bacillati</taxon>
        <taxon>Cyanobacteriota</taxon>
        <taxon>Cyanophyceae</taxon>
        <taxon>Oscillatoriophycideae</taxon>
        <taxon>Aerosakkonematales</taxon>
        <taxon>Aerosakkonemataceae</taxon>
        <taxon>Floridanema</taxon>
        <taxon>Floridanema fluviatile</taxon>
    </lineage>
</organism>
<dbReference type="PANTHER" id="PTHR33975:SF2">
    <property type="entry name" value="MYELIN-ASSOCIATED OLIGODENDROCYTE BASIC PROTEIN"/>
    <property type="match status" value="1"/>
</dbReference>
<dbReference type="InterPro" id="IPR053023">
    <property type="entry name" value="FLAP_modulator"/>
</dbReference>
<protein>
    <submittedName>
        <fullName evidence="4">DUF1517 domain-containing protein</fullName>
    </submittedName>
</protein>
<comment type="caution">
    <text evidence="4">The sequence shown here is derived from an EMBL/GenBank/DDBJ whole genome shotgun (WGS) entry which is preliminary data.</text>
</comment>
<dbReference type="InterPro" id="IPR010903">
    <property type="entry name" value="DUF1517"/>
</dbReference>
<feature type="chain" id="PRO_5046436938" evidence="3">
    <location>
        <begin position="23"/>
        <end position="343"/>
    </location>
</feature>
<evidence type="ECO:0000313" key="5">
    <source>
        <dbReference type="Proteomes" id="UP001576776"/>
    </source>
</evidence>
<keyword evidence="5" id="KW-1185">Reference proteome</keyword>
<feature type="signal peptide" evidence="3">
    <location>
        <begin position="1"/>
        <end position="22"/>
    </location>
</feature>
<evidence type="ECO:0000256" key="2">
    <source>
        <dbReference type="SAM" id="Phobius"/>
    </source>
</evidence>
<gene>
    <name evidence="4" type="ORF">ACE1B6_00860</name>
</gene>
<name>A0ABV4Y4Q4_9CYAN</name>
<feature type="compositionally biased region" description="Low complexity" evidence="1">
    <location>
        <begin position="56"/>
        <end position="70"/>
    </location>
</feature>
<dbReference type="Proteomes" id="UP001576776">
    <property type="component" value="Unassembled WGS sequence"/>
</dbReference>
<dbReference type="EMBL" id="JBHFNS010000014">
    <property type="protein sequence ID" value="MFB2933805.1"/>
    <property type="molecule type" value="Genomic_DNA"/>
</dbReference>
<reference evidence="4 5" key="1">
    <citation type="submission" date="2024-09" db="EMBL/GenBank/DDBJ databases">
        <title>Floridaenema gen nov. (Aerosakkonemataceae, Aerosakkonematales ord. nov., Cyanobacteria) from benthic tropical and subtropical fresh waters, with the description of four new species.</title>
        <authorList>
            <person name="Moretto J.A."/>
            <person name="Berthold D.E."/>
            <person name="Lefler F.W."/>
            <person name="Huang I.-S."/>
            <person name="Laughinghouse H. IV."/>
        </authorList>
    </citation>
    <scope>NUCLEOTIDE SEQUENCE [LARGE SCALE GENOMIC DNA]</scope>
    <source>
        <strain evidence="4 5">BLCC-F154</strain>
    </source>
</reference>
<accession>A0ABV4Y4Q4</accession>
<feature type="transmembrane region" description="Helical" evidence="2">
    <location>
        <begin position="110"/>
        <end position="130"/>
    </location>
</feature>
<feature type="compositionally biased region" description="Polar residues" evidence="1">
    <location>
        <begin position="72"/>
        <end position="84"/>
    </location>
</feature>
<evidence type="ECO:0000256" key="1">
    <source>
        <dbReference type="SAM" id="MobiDB-lite"/>
    </source>
</evidence>
<keyword evidence="3" id="KW-0732">Signal</keyword>
<keyword evidence="2" id="KW-0812">Transmembrane</keyword>
<dbReference type="PIRSF" id="PIRSF037221">
    <property type="entry name" value="DUF1517"/>
    <property type="match status" value="1"/>
</dbReference>
<evidence type="ECO:0000313" key="4">
    <source>
        <dbReference type="EMBL" id="MFB2933805.1"/>
    </source>
</evidence>
<dbReference type="PANTHER" id="PTHR33975">
    <property type="entry name" value="MYELIN-ASSOCIATED OLIGODENDROCYTE BASIC PROTEIN"/>
    <property type="match status" value="1"/>
</dbReference>
<dbReference type="RefSeq" id="WP_413255339.1">
    <property type="nucleotide sequence ID" value="NZ_JBHFNS010000014.1"/>
</dbReference>
<feature type="region of interest" description="Disordered" evidence="1">
    <location>
        <begin position="45"/>
        <end position="84"/>
    </location>
</feature>
<evidence type="ECO:0000256" key="3">
    <source>
        <dbReference type="SAM" id="SignalP"/>
    </source>
</evidence>
<sequence length="343" mass="37797">MKSKSKLQFWCTAALSVLLVNAVNIEFTPTQKQVNLNVGQEALARRAGGRSGGGSFRRSSPSRSAPSRSRGYSDNDSGGYRSSPTYSRPNVYVAPGGYYGGSYGYSYSPLPLIVLILILAIVGWAIVSALKNSFRSSNISGDEIVTYSTGNKELDNNIVTVSKVQIGLLSQAHVVQKQLTDLSLQIDTSTPEGLTELMQETVLALLRTPENWTHVSASSKTVKNREEAEKVFNQISIEERSKFSAETLTNVKGKVRRLQQDVKPDREPGTYIVVTLLIGTENDRPLFGDVYSTQDLQQALEKIAATPPEYLSVFELLWTPQSDTESLTYDEMLSEYANMMQLA</sequence>
<dbReference type="Pfam" id="PF07466">
    <property type="entry name" value="DUF1517"/>
    <property type="match status" value="1"/>
</dbReference>
<keyword evidence="2" id="KW-0472">Membrane</keyword>
<proteinExistence type="predicted"/>